<organism evidence="1 2">
    <name type="scientific">Cellulomonas chitinilytica</name>
    <dbReference type="NCBI Taxonomy" id="398759"/>
    <lineage>
        <taxon>Bacteria</taxon>
        <taxon>Bacillati</taxon>
        <taxon>Actinomycetota</taxon>
        <taxon>Actinomycetes</taxon>
        <taxon>Micrococcales</taxon>
        <taxon>Cellulomonadaceae</taxon>
        <taxon>Cellulomonas</taxon>
    </lineage>
</organism>
<evidence type="ECO:0000313" key="2">
    <source>
        <dbReference type="Proteomes" id="UP000632740"/>
    </source>
</evidence>
<dbReference type="EMBL" id="BONK01000004">
    <property type="protein sequence ID" value="GIG20815.1"/>
    <property type="molecule type" value="Genomic_DNA"/>
</dbReference>
<comment type="caution">
    <text evidence="1">The sequence shown here is derived from an EMBL/GenBank/DDBJ whole genome shotgun (WGS) entry which is preliminary data.</text>
</comment>
<sequence>MIVVVDRSSVAMGDDAVSHRTETDVDPATTVGAFVARLLQPRPPLPSVAGEVAWLVQVKVSTDDEPWHERRTDVALITVPYPTGASSIVPLSRYTLGRTLGDVAQESTDGSVTIFFAYRTEGARMSYAGFEQAYGGV</sequence>
<accession>A0A919P192</accession>
<proteinExistence type="predicted"/>
<dbReference type="AlphaFoldDB" id="A0A919P192"/>
<evidence type="ECO:0000313" key="1">
    <source>
        <dbReference type="EMBL" id="GIG20815.1"/>
    </source>
</evidence>
<name>A0A919P192_9CELL</name>
<protein>
    <submittedName>
        <fullName evidence="1">Uncharacterized protein</fullName>
    </submittedName>
</protein>
<gene>
    <name evidence="1" type="ORF">Cch01nite_15390</name>
</gene>
<reference evidence="1" key="1">
    <citation type="submission" date="2021-01" db="EMBL/GenBank/DDBJ databases">
        <title>Whole genome shotgun sequence of Cellulomonas chitinilytica NBRC 110799.</title>
        <authorList>
            <person name="Komaki H."/>
            <person name="Tamura T."/>
        </authorList>
    </citation>
    <scope>NUCLEOTIDE SEQUENCE</scope>
    <source>
        <strain evidence="1">NBRC 110799</strain>
    </source>
</reference>
<dbReference type="RefSeq" id="WP_203750766.1">
    <property type="nucleotide sequence ID" value="NZ_BONK01000004.1"/>
</dbReference>
<dbReference type="Proteomes" id="UP000632740">
    <property type="component" value="Unassembled WGS sequence"/>
</dbReference>
<keyword evidence="2" id="KW-1185">Reference proteome</keyword>